<evidence type="ECO:0000256" key="1">
    <source>
        <dbReference type="ARBA" id="ARBA00022737"/>
    </source>
</evidence>
<accession>A0A7S1VNB7</accession>
<dbReference type="Gene3D" id="1.25.40.20">
    <property type="entry name" value="Ankyrin repeat-containing domain"/>
    <property type="match status" value="1"/>
</dbReference>
<feature type="compositionally biased region" description="Basic and acidic residues" evidence="4">
    <location>
        <begin position="308"/>
        <end position="322"/>
    </location>
</feature>
<name>A0A7S1VNB7_9STRA</name>
<gene>
    <name evidence="5" type="ORF">GOCE00092_LOCUS24225</name>
</gene>
<dbReference type="InterPro" id="IPR002110">
    <property type="entry name" value="Ankyrin_rpt"/>
</dbReference>
<evidence type="ECO:0000313" key="5">
    <source>
        <dbReference type="EMBL" id="CAD9305795.1"/>
    </source>
</evidence>
<protein>
    <recommendedName>
        <fullName evidence="6">Ankyrin</fullName>
    </recommendedName>
</protein>
<dbReference type="SUPFAM" id="SSF48403">
    <property type="entry name" value="Ankyrin repeat"/>
    <property type="match status" value="1"/>
</dbReference>
<dbReference type="Pfam" id="PF12796">
    <property type="entry name" value="Ank_2"/>
    <property type="match status" value="1"/>
</dbReference>
<dbReference type="PANTHER" id="PTHR24180">
    <property type="entry name" value="CYCLIN-DEPENDENT KINASE INHIBITOR 2C-RELATED"/>
    <property type="match status" value="1"/>
</dbReference>
<dbReference type="AlphaFoldDB" id="A0A7S1VNB7"/>
<dbReference type="PANTHER" id="PTHR24180:SF45">
    <property type="entry name" value="POLY [ADP-RIBOSE] POLYMERASE TANKYRASE"/>
    <property type="match status" value="1"/>
</dbReference>
<organism evidence="5">
    <name type="scientific">Grammatophora oceanica</name>
    <dbReference type="NCBI Taxonomy" id="210454"/>
    <lineage>
        <taxon>Eukaryota</taxon>
        <taxon>Sar</taxon>
        <taxon>Stramenopiles</taxon>
        <taxon>Ochrophyta</taxon>
        <taxon>Bacillariophyta</taxon>
        <taxon>Fragilariophyceae</taxon>
        <taxon>Fragilariophycidae</taxon>
        <taxon>Rhabdonematales</taxon>
        <taxon>Grammatophoraceae</taxon>
        <taxon>Grammatophora</taxon>
    </lineage>
</organism>
<dbReference type="InterPro" id="IPR051637">
    <property type="entry name" value="Ank_repeat_dom-contain_49"/>
</dbReference>
<evidence type="ECO:0000256" key="3">
    <source>
        <dbReference type="PROSITE-ProRule" id="PRU00023"/>
    </source>
</evidence>
<dbReference type="PROSITE" id="PS50297">
    <property type="entry name" value="ANK_REP_REGION"/>
    <property type="match status" value="1"/>
</dbReference>
<evidence type="ECO:0000256" key="4">
    <source>
        <dbReference type="SAM" id="MobiDB-lite"/>
    </source>
</evidence>
<keyword evidence="1" id="KW-0677">Repeat</keyword>
<reference evidence="5" key="1">
    <citation type="submission" date="2021-01" db="EMBL/GenBank/DDBJ databases">
        <authorList>
            <person name="Corre E."/>
            <person name="Pelletier E."/>
            <person name="Niang G."/>
            <person name="Scheremetjew M."/>
            <person name="Finn R."/>
            <person name="Kale V."/>
            <person name="Holt S."/>
            <person name="Cochrane G."/>
            <person name="Meng A."/>
            <person name="Brown T."/>
            <person name="Cohen L."/>
        </authorList>
    </citation>
    <scope>NUCLEOTIDE SEQUENCE</scope>
    <source>
        <strain evidence="5">CCMP 410</strain>
    </source>
</reference>
<proteinExistence type="predicted"/>
<dbReference type="EMBL" id="HBGK01046076">
    <property type="protein sequence ID" value="CAD9305795.1"/>
    <property type="molecule type" value="Transcribed_RNA"/>
</dbReference>
<dbReference type="PROSITE" id="PS50088">
    <property type="entry name" value="ANK_REPEAT"/>
    <property type="match status" value="1"/>
</dbReference>
<dbReference type="InterPro" id="IPR036770">
    <property type="entry name" value="Ankyrin_rpt-contain_sf"/>
</dbReference>
<dbReference type="SMART" id="SM00248">
    <property type="entry name" value="ANK"/>
    <property type="match status" value="4"/>
</dbReference>
<evidence type="ECO:0008006" key="6">
    <source>
        <dbReference type="Google" id="ProtNLM"/>
    </source>
</evidence>
<feature type="repeat" description="ANK" evidence="3">
    <location>
        <begin position="45"/>
        <end position="69"/>
    </location>
</feature>
<keyword evidence="2 3" id="KW-0040">ANK repeat</keyword>
<feature type="region of interest" description="Disordered" evidence="4">
    <location>
        <begin position="297"/>
        <end position="322"/>
    </location>
</feature>
<sequence length="322" mass="35229">VDVSGRTALHYACWNEGESLSAEDLSVVRYLVETVGLSVHTQTEHGSTPLHLAARVTERNTDLIRYLVESQEADLHATDEEGRTPLYVAFNHHGRKHNAKYILSKMESIDAKVLSVAWDFGTPWRFIQSAGKKYASGQNHASGQSQSEQLTTSPIHTLMNYPLPSTEAFKECIEHFPLSSLSMLDNHGRIPIHVLLASSNPRLNAPSMVVRLLELEPRSALARDPSTGLHPYEAAALLVGTNPQEYNTNSEGLSAVYKLFRGDPAHFIRARRLVGCGIGCGEASSCREEIPKNGSVAVASSISPGRSHGSDDPPSKKQKIDE</sequence>
<evidence type="ECO:0000256" key="2">
    <source>
        <dbReference type="ARBA" id="ARBA00023043"/>
    </source>
</evidence>
<feature type="non-terminal residue" evidence="5">
    <location>
        <position position="1"/>
    </location>
</feature>